<dbReference type="EMBL" id="BGPR01000209">
    <property type="protein sequence ID" value="GBM04936.1"/>
    <property type="molecule type" value="Genomic_DNA"/>
</dbReference>
<feature type="compositionally biased region" description="Polar residues" evidence="1">
    <location>
        <begin position="74"/>
        <end position="83"/>
    </location>
</feature>
<name>A0A4Y2CLY2_ARAVE</name>
<keyword evidence="3" id="KW-1185">Reference proteome</keyword>
<organism evidence="2 3">
    <name type="scientific">Araneus ventricosus</name>
    <name type="common">Orbweaver spider</name>
    <name type="synonym">Epeira ventricosa</name>
    <dbReference type="NCBI Taxonomy" id="182803"/>
    <lineage>
        <taxon>Eukaryota</taxon>
        <taxon>Metazoa</taxon>
        <taxon>Ecdysozoa</taxon>
        <taxon>Arthropoda</taxon>
        <taxon>Chelicerata</taxon>
        <taxon>Arachnida</taxon>
        <taxon>Araneae</taxon>
        <taxon>Araneomorphae</taxon>
        <taxon>Entelegynae</taxon>
        <taxon>Araneoidea</taxon>
        <taxon>Araneidae</taxon>
        <taxon>Araneus</taxon>
    </lineage>
</organism>
<feature type="region of interest" description="Disordered" evidence="1">
    <location>
        <begin position="73"/>
        <end position="92"/>
    </location>
</feature>
<protein>
    <submittedName>
        <fullName evidence="2">Uncharacterized protein</fullName>
    </submittedName>
</protein>
<dbReference type="Proteomes" id="UP000499080">
    <property type="component" value="Unassembled WGS sequence"/>
</dbReference>
<proteinExistence type="predicted"/>
<reference evidence="2 3" key="1">
    <citation type="journal article" date="2019" name="Sci. Rep.">
        <title>Orb-weaving spider Araneus ventricosus genome elucidates the spidroin gene catalogue.</title>
        <authorList>
            <person name="Kono N."/>
            <person name="Nakamura H."/>
            <person name="Ohtoshi R."/>
            <person name="Moran D.A.P."/>
            <person name="Shinohara A."/>
            <person name="Yoshida Y."/>
            <person name="Fujiwara M."/>
            <person name="Mori M."/>
            <person name="Tomita M."/>
            <person name="Arakawa K."/>
        </authorList>
    </citation>
    <scope>NUCLEOTIDE SEQUENCE [LARGE SCALE GENOMIC DNA]</scope>
</reference>
<sequence>MHNNRLLTFTVTYIQDDKYSKLFCIAPASLAASVSKDGSIGQIDTTVFTRRVQIIRPVIRNGQVVFVLLLPSAGGSSERTSGGQAPESLALE</sequence>
<comment type="caution">
    <text evidence="2">The sequence shown here is derived from an EMBL/GenBank/DDBJ whole genome shotgun (WGS) entry which is preliminary data.</text>
</comment>
<accession>A0A4Y2CLY2</accession>
<evidence type="ECO:0000313" key="3">
    <source>
        <dbReference type="Proteomes" id="UP000499080"/>
    </source>
</evidence>
<evidence type="ECO:0000313" key="2">
    <source>
        <dbReference type="EMBL" id="GBM04936.1"/>
    </source>
</evidence>
<evidence type="ECO:0000256" key="1">
    <source>
        <dbReference type="SAM" id="MobiDB-lite"/>
    </source>
</evidence>
<dbReference type="AlphaFoldDB" id="A0A4Y2CLY2"/>
<gene>
    <name evidence="2" type="ORF">AVEN_126089_1</name>
</gene>